<reference evidence="1" key="1">
    <citation type="submission" date="2023-01" db="EMBL/GenBank/DDBJ databases">
        <title>The growth and conidiation of Purpureocillium lavendulum are regulated by nitrogen source and histone H3K14 acetylation.</title>
        <authorList>
            <person name="Tang P."/>
            <person name="Han J."/>
            <person name="Zhang C."/>
            <person name="Tang P."/>
            <person name="Qi F."/>
            <person name="Zhang K."/>
            <person name="Liang L."/>
        </authorList>
    </citation>
    <scope>NUCLEOTIDE SEQUENCE</scope>
    <source>
        <strain evidence="1">YMF1.00683</strain>
    </source>
</reference>
<gene>
    <name evidence="1" type="ORF">O9K51_06052</name>
</gene>
<dbReference type="Proteomes" id="UP001163105">
    <property type="component" value="Unassembled WGS sequence"/>
</dbReference>
<protein>
    <submittedName>
        <fullName evidence="1">FAD dependent oxidoreductase</fullName>
    </submittedName>
</protein>
<comment type="caution">
    <text evidence="1">The sequence shown here is derived from an EMBL/GenBank/DDBJ whole genome shotgun (WGS) entry which is preliminary data.</text>
</comment>
<dbReference type="EMBL" id="JAQHRD010000005">
    <property type="protein sequence ID" value="KAJ6440262.1"/>
    <property type="molecule type" value="Genomic_DNA"/>
</dbReference>
<dbReference type="SUPFAM" id="SSF63829">
    <property type="entry name" value="Calcium-dependent phosphotriesterase"/>
    <property type="match status" value="1"/>
</dbReference>
<dbReference type="InterPro" id="IPR011042">
    <property type="entry name" value="6-blade_b-propeller_TolB-like"/>
</dbReference>
<sequence>MVLLLGVVFIAQAAPSLHSPHKKLPHRLIHQFPKGRWIENIAIRPNGNLLLTSIAPSASVYEIVDPLSASPMVKLSFTIDSVTSLMGIAEVSRDTFAIVGGNFSSKGGVKGSVHVWTANYTNSGTPAPQKKAFIPDAVLPNGATAVPGHEDSFMFADSTLGSVWIADLATGKSKISQHFPENESGSDKPLAIGVNGLHIRKGHLWWTNSAQQRVYKVRVDANGHTAFGARVEPVATIPALTLDDFTIGPGQDDIIWAATGDNNTMVAAGPNACKFGRGPRDYNILYVTTAGQTINGTSMGGRVEALDINGFDSSGIE</sequence>
<keyword evidence="2" id="KW-1185">Reference proteome</keyword>
<evidence type="ECO:0000313" key="2">
    <source>
        <dbReference type="Proteomes" id="UP001163105"/>
    </source>
</evidence>
<evidence type="ECO:0000313" key="1">
    <source>
        <dbReference type="EMBL" id="KAJ6440262.1"/>
    </source>
</evidence>
<proteinExistence type="predicted"/>
<dbReference type="PANTHER" id="PTHR42060:SF1">
    <property type="entry name" value="NHL REPEAT-CONTAINING PROTEIN"/>
    <property type="match status" value="1"/>
</dbReference>
<dbReference type="InterPro" id="IPR052998">
    <property type="entry name" value="Hetero-Diels-Alderase-like"/>
</dbReference>
<dbReference type="Gene3D" id="2.120.10.30">
    <property type="entry name" value="TolB, C-terminal domain"/>
    <property type="match status" value="1"/>
</dbReference>
<name>A0AB34FM76_9HYPO</name>
<accession>A0AB34FM76</accession>
<dbReference type="AlphaFoldDB" id="A0AB34FM76"/>
<dbReference type="PANTHER" id="PTHR42060">
    <property type="entry name" value="NHL REPEAT-CONTAINING PROTEIN-RELATED"/>
    <property type="match status" value="1"/>
</dbReference>
<organism evidence="1 2">
    <name type="scientific">Purpureocillium lavendulum</name>
    <dbReference type="NCBI Taxonomy" id="1247861"/>
    <lineage>
        <taxon>Eukaryota</taxon>
        <taxon>Fungi</taxon>
        <taxon>Dikarya</taxon>
        <taxon>Ascomycota</taxon>
        <taxon>Pezizomycotina</taxon>
        <taxon>Sordariomycetes</taxon>
        <taxon>Hypocreomycetidae</taxon>
        <taxon>Hypocreales</taxon>
        <taxon>Ophiocordycipitaceae</taxon>
        <taxon>Purpureocillium</taxon>
    </lineage>
</organism>